<evidence type="ECO:0008006" key="3">
    <source>
        <dbReference type="Google" id="ProtNLM"/>
    </source>
</evidence>
<sequence>MARAIDPQIHARLRQSFLLGLARQPLALPSELAELLPRGREPALPLLALIAQWQRFAGASSPVIDPVPDAAQRLHQDARPILPEPARRALKGLARSVEKTIASTVMPLALRRIHGGGCRPHPFDLPDLAAYIKAEAEGQGLAERAFLALIASDSDEDAAKGLFFERITADNWTTFPKAQRRAFVAGMRRTDAAAGRALIESVWKSEPAPVRGALLDALVVGLGPEDKPFLESLGSDRADSVKQIAAQLLTRIADREEHGTRLAEAARCFKRAGSLLAKIGLGSASTLTFTLPIDGLKWQEAEALRERLFGGLQLSALAAAVGVPPEALIAALPPREHRVLMLLMDAAAAEGDDDLVMHIIGAHFNASDSLHGYALMPLAAKARRPLAPATAERVIASSAWQKAVKDIADATTPAAQKDDGRLVLMAALMPHAMMPAFVASLAPLSPASARAARDFAALVLALPTAAPHMMPGARP</sequence>
<keyword evidence="2" id="KW-1185">Reference proteome</keyword>
<dbReference type="Proteomes" id="UP000886476">
    <property type="component" value="Unassembled WGS sequence"/>
</dbReference>
<gene>
    <name evidence="1" type="ORF">HL667_16275</name>
</gene>
<name>A0ABX2CGW0_9BRAD</name>
<comment type="caution">
    <text evidence="1">The sequence shown here is derived from an EMBL/GenBank/DDBJ whole genome shotgun (WGS) entry which is preliminary data.</text>
</comment>
<evidence type="ECO:0000313" key="1">
    <source>
        <dbReference type="EMBL" id="NPU66562.1"/>
    </source>
</evidence>
<reference evidence="1" key="1">
    <citation type="submission" date="2020-05" db="EMBL/GenBank/DDBJ databases">
        <title>Nod-independent and nitrogen-fixing Bradyrhizobium aeschynomene sp. nov. isolated from nodules of Aeschynomene indica.</title>
        <authorList>
            <person name="Zhang Z."/>
        </authorList>
    </citation>
    <scope>NUCLEOTIDE SEQUENCE</scope>
    <source>
        <strain evidence="1">83012</strain>
    </source>
</reference>
<accession>A0ABX2CGW0</accession>
<organism evidence="1 2">
    <name type="scientific">Bradyrhizobium aeschynomenes</name>
    <dbReference type="NCBI Taxonomy" id="2734909"/>
    <lineage>
        <taxon>Bacteria</taxon>
        <taxon>Pseudomonadati</taxon>
        <taxon>Pseudomonadota</taxon>
        <taxon>Alphaproteobacteria</taxon>
        <taxon>Hyphomicrobiales</taxon>
        <taxon>Nitrobacteraceae</taxon>
        <taxon>Bradyrhizobium</taxon>
    </lineage>
</organism>
<protein>
    <recommendedName>
        <fullName evidence="3">DUF2336 domain-containing protein</fullName>
    </recommendedName>
</protein>
<evidence type="ECO:0000313" key="2">
    <source>
        <dbReference type="Proteomes" id="UP000886476"/>
    </source>
</evidence>
<dbReference type="InterPro" id="IPR043746">
    <property type="entry name" value="DUF5691"/>
</dbReference>
<proteinExistence type="predicted"/>
<dbReference type="RefSeq" id="WP_172111625.1">
    <property type="nucleotide sequence ID" value="NZ_JABFDN010000004.1"/>
</dbReference>
<dbReference type="EMBL" id="JABFDN010000004">
    <property type="protein sequence ID" value="NPU66562.1"/>
    <property type="molecule type" value="Genomic_DNA"/>
</dbReference>
<dbReference type="Pfam" id="PF18944">
    <property type="entry name" value="DUF5691"/>
    <property type="match status" value="1"/>
</dbReference>